<dbReference type="Proteomes" id="UP001163850">
    <property type="component" value="Unassembled WGS sequence"/>
</dbReference>
<reference evidence="2" key="1">
    <citation type="submission" date="2022-08" db="EMBL/GenBank/DDBJ databases">
        <authorList>
            <consortium name="DOE Joint Genome Institute"/>
            <person name="Min B."/>
            <person name="Riley R."/>
            <person name="Sierra-Patev S."/>
            <person name="Naranjo-Ortiz M."/>
            <person name="Looney B."/>
            <person name="Konkel Z."/>
            <person name="Slot J.C."/>
            <person name="Sakamoto Y."/>
            <person name="Steenwyk J.L."/>
            <person name="Rokas A."/>
            <person name="Carro J."/>
            <person name="Camarero S."/>
            <person name="Ferreira P."/>
            <person name="Molpeceres G."/>
            <person name="Ruiz-Duenas F.J."/>
            <person name="Serrano A."/>
            <person name="Henrissat B."/>
            <person name="Drula E."/>
            <person name="Hughes K.W."/>
            <person name="Mata J.L."/>
            <person name="Ishikawa N.K."/>
            <person name="Vargas-Isla R."/>
            <person name="Ushijima S."/>
            <person name="Smith C.A."/>
            <person name="Ahrendt S."/>
            <person name="Andreopoulos W."/>
            <person name="He G."/>
            <person name="Labutti K."/>
            <person name="Lipzen A."/>
            <person name="Ng V."/>
            <person name="Sandor L."/>
            <person name="Barry K."/>
            <person name="Martinez A.T."/>
            <person name="Xiao Y."/>
            <person name="Gibbons J.G."/>
            <person name="Terashima K."/>
            <person name="Hibbett D.S."/>
            <person name="Grigoriev I.V."/>
        </authorList>
    </citation>
    <scope>NUCLEOTIDE SEQUENCE</scope>
    <source>
        <strain evidence="2">TFB7829</strain>
    </source>
</reference>
<evidence type="ECO:0000259" key="1">
    <source>
        <dbReference type="Pfam" id="PF13622"/>
    </source>
</evidence>
<dbReference type="PANTHER" id="PTHR38110:SF1">
    <property type="entry name" value="THIOESTERASE DOMAIN-CONTAINING PROTEIN"/>
    <property type="match status" value="1"/>
</dbReference>
<organism evidence="2 3">
    <name type="scientific">Lentinula detonsa</name>
    <dbReference type="NCBI Taxonomy" id="2804962"/>
    <lineage>
        <taxon>Eukaryota</taxon>
        <taxon>Fungi</taxon>
        <taxon>Dikarya</taxon>
        <taxon>Basidiomycota</taxon>
        <taxon>Agaricomycotina</taxon>
        <taxon>Agaricomycetes</taxon>
        <taxon>Agaricomycetidae</taxon>
        <taxon>Agaricales</taxon>
        <taxon>Marasmiineae</taxon>
        <taxon>Omphalotaceae</taxon>
        <taxon>Lentinula</taxon>
    </lineage>
</organism>
<accession>A0AA38PU52</accession>
<dbReference type="InterPro" id="IPR049449">
    <property type="entry name" value="TesB_ACOT8-like_N"/>
</dbReference>
<gene>
    <name evidence="2" type="ORF">F5890DRAFT_1536545</name>
</gene>
<dbReference type="InterPro" id="IPR042171">
    <property type="entry name" value="Acyl-CoA_hotdog"/>
</dbReference>
<sequence length="354" mass="38344">MLLSEAINVTKKSGSGDADVYIGEMDPEWCIGVVPNGGYALSQIVESCVQKQYSSPHPDPIQVTAHFLNSPSASAFEVHIRLLKTGKTFTNLEAVLLQDSVTKISSHLIFGVLEPLPSQGSTSEKKSKGYDISFLPPSPSPYARRLPLYHHPRTAPQTSFPSRLNFHTRLELTHEPEIAARNEASSPHRTSAEILGGGAVESGFWCGFSNHSVKNGSEAKTDEVLSVSTLSFFADISPSAVLLLPTEYRKGLGISWFPTISMTIEFKFAIPRPSKATPSYSNRTVGVFSSTSFLHGALGRHTSSTEVWTAPCDIGEAVEVAEGWRDDQVCLAVSTQMAVLVPIEKNLGRGKGKL</sequence>
<dbReference type="PANTHER" id="PTHR38110">
    <property type="entry name" value="CHROMOSOME 23, WHOLE GENOME SHOTGUN SEQUENCE"/>
    <property type="match status" value="1"/>
</dbReference>
<dbReference type="Gene3D" id="2.40.160.210">
    <property type="entry name" value="Acyl-CoA thioesterase, double hotdog domain"/>
    <property type="match status" value="1"/>
</dbReference>
<dbReference type="Pfam" id="PF13622">
    <property type="entry name" value="4HBT_3"/>
    <property type="match status" value="1"/>
</dbReference>
<dbReference type="AlphaFoldDB" id="A0AA38PU52"/>
<dbReference type="EMBL" id="MU802122">
    <property type="protein sequence ID" value="KAJ3981305.1"/>
    <property type="molecule type" value="Genomic_DNA"/>
</dbReference>
<dbReference type="InterPro" id="IPR052389">
    <property type="entry name" value="Sec_Metab_Biosynth-Assoc"/>
</dbReference>
<name>A0AA38PU52_9AGAR</name>
<feature type="domain" description="Acyl-CoA thioesterase-like N-terminal HotDog" evidence="1">
    <location>
        <begin position="26"/>
        <end position="107"/>
    </location>
</feature>
<dbReference type="SUPFAM" id="SSF54637">
    <property type="entry name" value="Thioesterase/thiol ester dehydrase-isomerase"/>
    <property type="match status" value="1"/>
</dbReference>
<dbReference type="InterPro" id="IPR029069">
    <property type="entry name" value="HotDog_dom_sf"/>
</dbReference>
<evidence type="ECO:0000313" key="3">
    <source>
        <dbReference type="Proteomes" id="UP001163850"/>
    </source>
</evidence>
<comment type="caution">
    <text evidence="2">The sequence shown here is derived from an EMBL/GenBank/DDBJ whole genome shotgun (WGS) entry which is preliminary data.</text>
</comment>
<evidence type="ECO:0000313" key="2">
    <source>
        <dbReference type="EMBL" id="KAJ3981305.1"/>
    </source>
</evidence>
<protein>
    <submittedName>
        <fullName evidence="2">Thioesterase-like superfamily-domain-containing protein</fullName>
    </submittedName>
</protein>
<proteinExistence type="predicted"/>